<sequence>MKVLVPQRSLTGSLPNLLTRLDQMPDYSIFRGYIIARPDNALTGCPVFALQQYSLASAIEAAEAYTVFAPNNEAIESYIREKKVTTLEEDILRYHVVLEEKLLKNDLHNGMHRDTMLGFSYLLGFFLHNDQLYVNDAPINYTNVATDKGVVHGLGKVLEIQKNRCDENDTTIVGVSYIKGQR</sequence>
<keyword evidence="7" id="KW-1185">Reference proteome</keyword>
<feature type="domain" description="FAS1" evidence="5">
    <location>
        <begin position="14"/>
        <end position="158"/>
    </location>
</feature>
<name>A0AAW0IHT2_MYOGA</name>
<dbReference type="FunFam" id="2.30.180.10:FF:000018">
    <property type="entry name" value="Stabilin 2"/>
    <property type="match status" value="1"/>
</dbReference>
<dbReference type="PANTHER" id="PTHR24038">
    <property type="entry name" value="STABILIN"/>
    <property type="match status" value="1"/>
</dbReference>
<keyword evidence="2" id="KW-0472">Membrane</keyword>
<evidence type="ECO:0000256" key="4">
    <source>
        <dbReference type="ARBA" id="ARBA00023180"/>
    </source>
</evidence>
<dbReference type="GO" id="GO:0016020">
    <property type="term" value="C:membrane"/>
    <property type="evidence" value="ECO:0007669"/>
    <property type="project" value="UniProtKB-SubCell"/>
</dbReference>
<organism evidence="6 7">
    <name type="scientific">Myodes glareolus</name>
    <name type="common">Bank vole</name>
    <name type="synonym">Clethrionomys glareolus</name>
    <dbReference type="NCBI Taxonomy" id="447135"/>
    <lineage>
        <taxon>Eukaryota</taxon>
        <taxon>Metazoa</taxon>
        <taxon>Chordata</taxon>
        <taxon>Craniata</taxon>
        <taxon>Vertebrata</taxon>
        <taxon>Euteleostomi</taxon>
        <taxon>Mammalia</taxon>
        <taxon>Eutheria</taxon>
        <taxon>Euarchontoglires</taxon>
        <taxon>Glires</taxon>
        <taxon>Rodentia</taxon>
        <taxon>Myomorpha</taxon>
        <taxon>Muroidea</taxon>
        <taxon>Cricetidae</taxon>
        <taxon>Arvicolinae</taxon>
        <taxon>Myodes</taxon>
    </lineage>
</organism>
<dbReference type="GO" id="GO:0005041">
    <property type="term" value="F:low-density lipoprotein particle receptor activity"/>
    <property type="evidence" value="ECO:0007669"/>
    <property type="project" value="TreeGrafter"/>
</dbReference>
<evidence type="ECO:0000256" key="1">
    <source>
        <dbReference type="ARBA" id="ARBA00004370"/>
    </source>
</evidence>
<keyword evidence="3" id="KW-1015">Disulfide bond</keyword>
<evidence type="ECO:0000313" key="7">
    <source>
        <dbReference type="Proteomes" id="UP001488838"/>
    </source>
</evidence>
<dbReference type="SUPFAM" id="SSF82153">
    <property type="entry name" value="FAS1 domain"/>
    <property type="match status" value="1"/>
</dbReference>
<dbReference type="AlphaFoldDB" id="A0AAW0IHT2"/>
<dbReference type="Proteomes" id="UP001488838">
    <property type="component" value="Unassembled WGS sequence"/>
</dbReference>
<dbReference type="EMBL" id="JBBHLL010000132">
    <property type="protein sequence ID" value="KAK7813716.1"/>
    <property type="molecule type" value="Genomic_DNA"/>
</dbReference>
<dbReference type="PANTHER" id="PTHR24038:SF0">
    <property type="entry name" value="STABILIN-2"/>
    <property type="match status" value="1"/>
</dbReference>
<evidence type="ECO:0000313" key="6">
    <source>
        <dbReference type="EMBL" id="KAK7813716.1"/>
    </source>
</evidence>
<dbReference type="SMART" id="SM00554">
    <property type="entry name" value="FAS1"/>
    <property type="match status" value="1"/>
</dbReference>
<evidence type="ECO:0000256" key="2">
    <source>
        <dbReference type="ARBA" id="ARBA00023136"/>
    </source>
</evidence>
<accession>A0AAW0IHT2</accession>
<dbReference type="PROSITE" id="PS50213">
    <property type="entry name" value="FAS1"/>
    <property type="match status" value="1"/>
</dbReference>
<dbReference type="GO" id="GO:0030169">
    <property type="term" value="F:low-density lipoprotein particle binding"/>
    <property type="evidence" value="ECO:0007669"/>
    <property type="project" value="TreeGrafter"/>
</dbReference>
<dbReference type="Gene3D" id="2.30.180.10">
    <property type="entry name" value="FAS1 domain"/>
    <property type="match status" value="1"/>
</dbReference>
<comment type="caution">
    <text evidence="6">The sequence shown here is derived from an EMBL/GenBank/DDBJ whole genome shotgun (WGS) entry which is preliminary data.</text>
</comment>
<keyword evidence="4" id="KW-0325">Glycoprotein</keyword>
<evidence type="ECO:0000256" key="3">
    <source>
        <dbReference type="ARBA" id="ARBA00023157"/>
    </source>
</evidence>
<dbReference type="InterPro" id="IPR000782">
    <property type="entry name" value="FAS1_domain"/>
</dbReference>
<dbReference type="InterPro" id="IPR036378">
    <property type="entry name" value="FAS1_dom_sf"/>
</dbReference>
<evidence type="ECO:0000259" key="5">
    <source>
        <dbReference type="PROSITE" id="PS50213"/>
    </source>
</evidence>
<dbReference type="Pfam" id="PF02469">
    <property type="entry name" value="Fasciclin"/>
    <property type="match status" value="1"/>
</dbReference>
<protein>
    <recommendedName>
        <fullName evidence="5">FAS1 domain-containing protein</fullName>
    </recommendedName>
</protein>
<gene>
    <name evidence="6" type="ORF">U0070_001422</name>
</gene>
<proteinExistence type="predicted"/>
<comment type="subcellular location">
    <subcellularLocation>
        <location evidence="1">Membrane</location>
    </subcellularLocation>
</comment>
<reference evidence="6 7" key="1">
    <citation type="journal article" date="2023" name="bioRxiv">
        <title>Conserved and derived expression patterns and positive selection on dental genes reveal complex evolutionary context of ever-growing rodent molars.</title>
        <authorList>
            <person name="Calamari Z.T."/>
            <person name="Song A."/>
            <person name="Cohen E."/>
            <person name="Akter M."/>
            <person name="Roy R.D."/>
            <person name="Hallikas O."/>
            <person name="Christensen M.M."/>
            <person name="Li P."/>
            <person name="Marangoni P."/>
            <person name="Jernvall J."/>
            <person name="Klein O.D."/>
        </authorList>
    </citation>
    <scope>NUCLEOTIDE SEQUENCE [LARGE SCALE GENOMIC DNA]</scope>
    <source>
        <strain evidence="6">V071</strain>
    </source>
</reference>